<dbReference type="Pfam" id="PF07859">
    <property type="entry name" value="Abhydrolase_3"/>
    <property type="match status" value="1"/>
</dbReference>
<sequence>MADYSVYGTPSADWIAFAPSMPAPPPGLTIEQLVELTNKGREATSAEEMISQGLADAVTLQDHSIQSRDGGIIEARSYRPKSVSLDQKLPIYINLHGGGFLFGTLPSEDAACSRIVHTLASESYPITVLNVNYRHTPQHTFPTAWHDVEDALVWTHAHLDLLGADGSQLVIGGISAGGQLSASITLQQHLGIGPLTSLPRIRGQVLIIPCLVNPDTYDLQRAKLASPEVSSYVTQKNAPVLDVARVRLFTGLLKLPESFDVKDRLLNPGNADAEEVKGLPPSVFGIAGADPLRDEGLFYAELLAGQGVPTDVTVFRGVPHGFRRFGDKLSASKAWDAVTANGIRWCLSSPQAGQFTIKTD</sequence>
<dbReference type="EMBL" id="KB822720">
    <property type="protein sequence ID" value="ETN40004.1"/>
    <property type="molecule type" value="Genomic_DNA"/>
</dbReference>
<accession>W2RWE4</accession>
<dbReference type="STRING" id="1220924.W2RWE4"/>
<dbReference type="InterPro" id="IPR029058">
    <property type="entry name" value="AB_hydrolase_fold"/>
</dbReference>
<dbReference type="SUPFAM" id="SSF53474">
    <property type="entry name" value="alpha/beta-Hydrolases"/>
    <property type="match status" value="1"/>
</dbReference>
<organism evidence="3 4">
    <name type="scientific">Cyphellophora europaea (strain CBS 101466)</name>
    <name type="common">Phialophora europaea</name>
    <dbReference type="NCBI Taxonomy" id="1220924"/>
    <lineage>
        <taxon>Eukaryota</taxon>
        <taxon>Fungi</taxon>
        <taxon>Dikarya</taxon>
        <taxon>Ascomycota</taxon>
        <taxon>Pezizomycotina</taxon>
        <taxon>Eurotiomycetes</taxon>
        <taxon>Chaetothyriomycetidae</taxon>
        <taxon>Chaetothyriales</taxon>
        <taxon>Cyphellophoraceae</taxon>
        <taxon>Cyphellophora</taxon>
    </lineage>
</organism>
<gene>
    <name evidence="3" type="ORF">HMPREF1541_04279</name>
</gene>
<keyword evidence="4" id="KW-1185">Reference proteome</keyword>
<dbReference type="PANTHER" id="PTHR48081">
    <property type="entry name" value="AB HYDROLASE SUPERFAMILY PROTEIN C4A8.06C"/>
    <property type="match status" value="1"/>
</dbReference>
<dbReference type="Gene3D" id="3.40.50.1820">
    <property type="entry name" value="alpha/beta hydrolase"/>
    <property type="match status" value="1"/>
</dbReference>
<dbReference type="PANTHER" id="PTHR48081:SF8">
    <property type="entry name" value="ALPHA_BETA HYDROLASE FOLD-3 DOMAIN-CONTAINING PROTEIN-RELATED"/>
    <property type="match status" value="1"/>
</dbReference>
<evidence type="ECO:0000313" key="3">
    <source>
        <dbReference type="EMBL" id="ETN40004.1"/>
    </source>
</evidence>
<name>W2RWE4_CYPE1</name>
<reference evidence="3 4" key="1">
    <citation type="submission" date="2013-03" db="EMBL/GenBank/DDBJ databases">
        <title>The Genome Sequence of Phialophora europaea CBS 101466.</title>
        <authorList>
            <consortium name="The Broad Institute Genomics Platform"/>
            <person name="Cuomo C."/>
            <person name="de Hoog S."/>
            <person name="Gorbushina A."/>
            <person name="Walker B."/>
            <person name="Young S.K."/>
            <person name="Zeng Q."/>
            <person name="Gargeya S."/>
            <person name="Fitzgerald M."/>
            <person name="Haas B."/>
            <person name="Abouelleil A."/>
            <person name="Allen A.W."/>
            <person name="Alvarado L."/>
            <person name="Arachchi H.M."/>
            <person name="Berlin A.M."/>
            <person name="Chapman S.B."/>
            <person name="Gainer-Dewar J."/>
            <person name="Goldberg J."/>
            <person name="Griggs A."/>
            <person name="Gujja S."/>
            <person name="Hansen M."/>
            <person name="Howarth C."/>
            <person name="Imamovic A."/>
            <person name="Ireland A."/>
            <person name="Larimer J."/>
            <person name="McCowan C."/>
            <person name="Murphy C."/>
            <person name="Pearson M."/>
            <person name="Poon T.W."/>
            <person name="Priest M."/>
            <person name="Roberts A."/>
            <person name="Saif S."/>
            <person name="Shea T."/>
            <person name="Sisk P."/>
            <person name="Sykes S."/>
            <person name="Wortman J."/>
            <person name="Nusbaum C."/>
            <person name="Birren B."/>
        </authorList>
    </citation>
    <scope>NUCLEOTIDE SEQUENCE [LARGE SCALE GENOMIC DNA]</scope>
    <source>
        <strain evidence="3 4">CBS 101466</strain>
    </source>
</reference>
<feature type="domain" description="Alpha/beta hydrolase fold-3" evidence="2">
    <location>
        <begin position="93"/>
        <end position="322"/>
    </location>
</feature>
<dbReference type="InterPro" id="IPR013094">
    <property type="entry name" value="AB_hydrolase_3"/>
</dbReference>
<dbReference type="Proteomes" id="UP000030752">
    <property type="component" value="Unassembled WGS sequence"/>
</dbReference>
<dbReference type="RefSeq" id="XP_008716847.1">
    <property type="nucleotide sequence ID" value="XM_008718625.1"/>
</dbReference>
<dbReference type="InterPro" id="IPR050300">
    <property type="entry name" value="GDXG_lipolytic_enzyme"/>
</dbReference>
<dbReference type="InParanoid" id="W2RWE4"/>
<dbReference type="OrthoDB" id="408631at2759"/>
<protein>
    <recommendedName>
        <fullName evidence="2">Alpha/beta hydrolase fold-3 domain-containing protein</fullName>
    </recommendedName>
</protein>
<dbReference type="eggNOG" id="KOG1515">
    <property type="taxonomic scope" value="Eukaryota"/>
</dbReference>
<dbReference type="AlphaFoldDB" id="W2RWE4"/>
<dbReference type="HOGENOM" id="CLU_012494_6_3_1"/>
<proteinExistence type="predicted"/>
<dbReference type="GeneID" id="19971618"/>
<evidence type="ECO:0000259" key="2">
    <source>
        <dbReference type="Pfam" id="PF07859"/>
    </source>
</evidence>
<dbReference type="GO" id="GO:0016787">
    <property type="term" value="F:hydrolase activity"/>
    <property type="evidence" value="ECO:0007669"/>
    <property type="project" value="UniProtKB-KW"/>
</dbReference>
<evidence type="ECO:0000256" key="1">
    <source>
        <dbReference type="ARBA" id="ARBA00022801"/>
    </source>
</evidence>
<dbReference type="VEuPathDB" id="FungiDB:HMPREF1541_04279"/>
<evidence type="ECO:0000313" key="4">
    <source>
        <dbReference type="Proteomes" id="UP000030752"/>
    </source>
</evidence>
<keyword evidence="1" id="KW-0378">Hydrolase</keyword>